<feature type="transmembrane region" description="Helical" evidence="10">
    <location>
        <begin position="447"/>
        <end position="466"/>
    </location>
</feature>
<dbReference type="SUPFAM" id="SSF90123">
    <property type="entry name" value="ABC transporter transmembrane region"/>
    <property type="match status" value="2"/>
</dbReference>
<feature type="region of interest" description="Disordered" evidence="9">
    <location>
        <begin position="742"/>
        <end position="779"/>
    </location>
</feature>
<keyword evidence="6" id="KW-0067">ATP-binding</keyword>
<dbReference type="Gene3D" id="3.40.50.300">
    <property type="entry name" value="P-loop containing nucleotide triphosphate hydrolases"/>
    <property type="match status" value="2"/>
</dbReference>
<dbReference type="OMA" id="MEREWYQ"/>
<evidence type="ECO:0000256" key="6">
    <source>
        <dbReference type="ARBA" id="ARBA00022840"/>
    </source>
</evidence>
<dbReference type="InterPro" id="IPR036640">
    <property type="entry name" value="ABC1_TM_sf"/>
</dbReference>
<dbReference type="eggNOG" id="KOG0054">
    <property type="taxonomic scope" value="Eukaryota"/>
</dbReference>
<feature type="domain" description="ABC transmembrane type-1" evidence="12">
    <location>
        <begin position="933"/>
        <end position="1170"/>
    </location>
</feature>
<keyword evidence="14" id="KW-1185">Reference proteome</keyword>
<dbReference type="InterPro" id="IPR017871">
    <property type="entry name" value="ABC_transporter-like_CS"/>
</dbReference>
<dbReference type="SMART" id="SM00382">
    <property type="entry name" value="AAA"/>
    <property type="match status" value="2"/>
</dbReference>
<dbReference type="InterPro" id="IPR003593">
    <property type="entry name" value="AAA+_ATPase"/>
</dbReference>
<evidence type="ECO:0000256" key="5">
    <source>
        <dbReference type="ARBA" id="ARBA00022741"/>
    </source>
</evidence>
<feature type="compositionally biased region" description="Low complexity" evidence="9">
    <location>
        <begin position="73"/>
        <end position="89"/>
    </location>
</feature>
<feature type="domain" description="ABC transmembrane type-1" evidence="12">
    <location>
        <begin position="171"/>
        <end position="482"/>
    </location>
</feature>
<dbReference type="InterPro" id="IPR050173">
    <property type="entry name" value="ABC_transporter_C-like"/>
</dbReference>
<evidence type="ECO:0000256" key="4">
    <source>
        <dbReference type="ARBA" id="ARBA00022692"/>
    </source>
</evidence>
<dbReference type="CDD" id="cd03244">
    <property type="entry name" value="ABCC_MRP_domain2"/>
    <property type="match status" value="1"/>
</dbReference>
<dbReference type="CDD" id="cd03250">
    <property type="entry name" value="ABCC_MRP_domain1"/>
    <property type="match status" value="1"/>
</dbReference>
<organism evidence="14">
    <name type="scientific">Chlorella variabilis</name>
    <name type="common">Green alga</name>
    <dbReference type="NCBI Taxonomy" id="554065"/>
    <lineage>
        <taxon>Eukaryota</taxon>
        <taxon>Viridiplantae</taxon>
        <taxon>Chlorophyta</taxon>
        <taxon>core chlorophytes</taxon>
        <taxon>Trebouxiophyceae</taxon>
        <taxon>Chlorellales</taxon>
        <taxon>Chlorellaceae</taxon>
        <taxon>Chlorella clade</taxon>
        <taxon>Chlorella</taxon>
    </lineage>
</organism>
<dbReference type="InParanoid" id="E1ZA16"/>
<comment type="similarity">
    <text evidence="2">Belongs to the ABC transporter superfamily. ABCC family. Conjugate transporter (TC 3.A.1.208) subfamily.</text>
</comment>
<dbReference type="Proteomes" id="UP000008141">
    <property type="component" value="Unassembled WGS sequence"/>
</dbReference>
<dbReference type="GO" id="GO:0016020">
    <property type="term" value="C:membrane"/>
    <property type="evidence" value="ECO:0007669"/>
    <property type="project" value="UniProtKB-SubCell"/>
</dbReference>
<gene>
    <name evidence="13" type="ORF">CHLNCDRAFT_143584</name>
</gene>
<dbReference type="EMBL" id="GL433840">
    <property type="protein sequence ID" value="EFN56982.1"/>
    <property type="molecule type" value="Genomic_DNA"/>
</dbReference>
<dbReference type="PROSITE" id="PS50929">
    <property type="entry name" value="ABC_TM1F"/>
    <property type="match status" value="2"/>
</dbReference>
<sequence length="1484" mass="159821">MPEPARGRGAVALEIDESEEFEDITVLLEAEQRQLQHSWWARLKSRLPAWMRPGGQQQYRFHRLVEEEEGPDIDAAAAPGDGSSKAAGSWRRPAGRWCPEEAAGLLSRLSFAYVGGLIHLGYRKTLNQQDLWDVAPCDAAHPVADSFLWHLSAAEGVVWRAMWRAHGRKFIIAGVVKLAHDCVMFLGPFLLEVLLKHLQAGGSAWVGLGLASALAGASVVETITVNLYFHQLFRICLHLKIALVDMLYRKSLRISAAAKGELGAGKIVNLQSNDAAKLWAIPQYLHMIWCVGLGSRLCLYLHLHSDRCRSLLACVGCLGVVADLQILVVMGLLVRVIHLLPALAGLGVCVALIPLSALVGRQLGAIRRRLVAHTDSRVKLCTEIITGIKAIKLYAWEQPYVERITALREQELREIRKANLLSTVNNLVFGGGPILISLAAFMTYSALGYPLTAAVAFPALSLFNLLRFPVMMFPQQATQIMNLINGKVALDRIQTFMRADEMQQAAPQPPGLAGQPVIEVVRGSFSWKRDAEPLLRDISLAVPHGALVIVVGSVGSGKSSLLAALLGEMVVAVGGTVMVRGTVAYTQQDPWIQNATVRDNILMGAPLEESRYRHVLEACALRPDLEMLAAGDETEIGEKGVNLSGGQRHRVALARACYASADVYLLDDPLSAVDAHVGRHLFDRCICGLLVQATRVLVTHQLQYLPAADRVLVLRDGRLAEQGSYQELVARGVDFHQFQHSAEGEGEGAADGEGDSAEEHEVRRANGSSAPAVLREGSTRDSAIELQVREQQAEQGAEASAAAEASASLCGAVESGAVFTDVPLLDAPADAGSSAGPGSAPAGGPAEGSSQLEGETGQDGTVAVHSPNGSSQFKYVPKPVPVMAPTRKDLIAPPQPPGRPATPASGKLTKAEERAVGRVDRAVSWSPFFLIPIVVLTLGITERGLQAGQNWWLSVWSEATAAAAAADPPQGLNTTFYMMLYFGLGFSSLAFQIVKAVMLVLGSVSAARVLQERLLSCVVRLPMGFFDSQPTGRLLNRFTKDTGVSSTRYIRSSREIKRLDSLALSPIFGHFGETLQGLATVRAFRQQEAFEARNSRLMDESNRAYWPAQCINRWLSVRLELLGISVVFGAAVLVAVAAPRNAGLAGLALTSALNLTGLMNWMVRQTTELEVNMNSVERMIEYTAVEPEAAAIVEARRPLPGWPHQGAIEVEQLVVRYRPELDPVLRGVTFSVRGREKVGVAGRTGCGKSTLMLALFRIGSRRRAHRVIDSVDTSSIGLFDLRSRLALVPQDPVVFSGSIRSNLDPFGDAGGDDRIWGALAQAGLADAVRALRGGLDAPVAEGGGNLSVGQRQLLCMARALLRAARVLVLDEATSNVDTATDALIQATIATAFADCTVLTIAHRLHTIMDSDRVLVLHEGQVREYDTPNNLLAQPDSAFRGMVEETARHSTRQGSGGLAPTHSAQALAEAVKGRLPPPRPEGKTD</sequence>
<proteinExistence type="inferred from homology"/>
<comment type="subcellular location">
    <subcellularLocation>
        <location evidence="1">Membrane</location>
        <topology evidence="1">Multi-pass membrane protein</topology>
    </subcellularLocation>
</comment>
<dbReference type="FunFam" id="3.40.50.300:FF:000997">
    <property type="entry name" value="Multidrug resistance-associated protein 1"/>
    <property type="match status" value="1"/>
</dbReference>
<dbReference type="GO" id="GO:0005524">
    <property type="term" value="F:ATP binding"/>
    <property type="evidence" value="ECO:0007669"/>
    <property type="project" value="UniProtKB-KW"/>
</dbReference>
<dbReference type="InterPro" id="IPR003439">
    <property type="entry name" value="ABC_transporter-like_ATP-bd"/>
</dbReference>
<feature type="domain" description="ABC transporter" evidence="11">
    <location>
        <begin position="1208"/>
        <end position="1443"/>
    </location>
</feature>
<feature type="transmembrane region" description="Helical" evidence="10">
    <location>
        <begin position="978"/>
        <end position="1001"/>
    </location>
</feature>
<feature type="region of interest" description="Disordered" evidence="9">
    <location>
        <begin position="1445"/>
        <end position="1484"/>
    </location>
</feature>
<dbReference type="OrthoDB" id="6500128at2759"/>
<feature type="compositionally biased region" description="Acidic residues" evidence="9">
    <location>
        <begin position="744"/>
        <end position="756"/>
    </location>
</feature>
<feature type="transmembrane region" description="Helical" evidence="10">
    <location>
        <begin position="203"/>
        <end position="229"/>
    </location>
</feature>
<keyword evidence="4 10" id="KW-0812">Transmembrane</keyword>
<dbReference type="FunCoup" id="E1ZA16">
    <property type="interactions" value="1087"/>
</dbReference>
<evidence type="ECO:0000313" key="13">
    <source>
        <dbReference type="EMBL" id="EFN56982.1"/>
    </source>
</evidence>
<protein>
    <submittedName>
        <fullName evidence="13">Uncharacterized protein</fullName>
    </submittedName>
</protein>
<dbReference type="PROSITE" id="PS50893">
    <property type="entry name" value="ABC_TRANSPORTER_2"/>
    <property type="match status" value="2"/>
</dbReference>
<keyword evidence="8 10" id="KW-0472">Membrane</keyword>
<reference evidence="13 14" key="1">
    <citation type="journal article" date="2010" name="Plant Cell">
        <title>The Chlorella variabilis NC64A genome reveals adaptation to photosymbiosis, coevolution with viruses, and cryptic sex.</title>
        <authorList>
            <person name="Blanc G."/>
            <person name="Duncan G."/>
            <person name="Agarkova I."/>
            <person name="Borodovsky M."/>
            <person name="Gurnon J."/>
            <person name="Kuo A."/>
            <person name="Lindquist E."/>
            <person name="Lucas S."/>
            <person name="Pangilinan J."/>
            <person name="Polle J."/>
            <person name="Salamov A."/>
            <person name="Terry A."/>
            <person name="Yamada T."/>
            <person name="Dunigan D.D."/>
            <person name="Grigoriev I.V."/>
            <person name="Claverie J.M."/>
            <person name="Van Etten J.L."/>
        </authorList>
    </citation>
    <scope>NUCLEOTIDE SEQUENCE [LARGE SCALE GENOMIC DNA]</scope>
    <source>
        <strain evidence="13 14">NC64A</strain>
    </source>
</reference>
<evidence type="ECO:0000256" key="1">
    <source>
        <dbReference type="ARBA" id="ARBA00004141"/>
    </source>
</evidence>
<feature type="transmembrane region" description="Helical" evidence="10">
    <location>
        <begin position="311"/>
        <end position="333"/>
    </location>
</feature>
<feature type="domain" description="ABC transporter" evidence="11">
    <location>
        <begin position="518"/>
        <end position="741"/>
    </location>
</feature>
<accession>E1ZA16</accession>
<feature type="transmembrane region" description="Helical" evidence="10">
    <location>
        <begin position="339"/>
        <end position="359"/>
    </location>
</feature>
<dbReference type="InterPro" id="IPR011527">
    <property type="entry name" value="ABC1_TM_dom"/>
</dbReference>
<dbReference type="CDD" id="cd18579">
    <property type="entry name" value="ABC_6TM_ABCC_D1"/>
    <property type="match status" value="1"/>
</dbReference>
<dbReference type="GO" id="GO:0140359">
    <property type="term" value="F:ABC-type transporter activity"/>
    <property type="evidence" value="ECO:0007669"/>
    <property type="project" value="InterPro"/>
</dbReference>
<dbReference type="InterPro" id="IPR027417">
    <property type="entry name" value="P-loop_NTPase"/>
</dbReference>
<dbReference type="STRING" id="554065.E1ZA16"/>
<feature type="compositionally biased region" description="Low complexity" evidence="9">
    <location>
        <begin position="829"/>
        <end position="850"/>
    </location>
</feature>
<evidence type="ECO:0000259" key="11">
    <source>
        <dbReference type="PROSITE" id="PS50893"/>
    </source>
</evidence>
<name>E1ZA16_CHLVA</name>
<dbReference type="GeneID" id="17356767"/>
<dbReference type="FunFam" id="3.40.50.300:FF:000163">
    <property type="entry name" value="Multidrug resistance-associated protein member 4"/>
    <property type="match status" value="1"/>
</dbReference>
<evidence type="ECO:0000256" key="3">
    <source>
        <dbReference type="ARBA" id="ARBA00022448"/>
    </source>
</evidence>
<evidence type="ECO:0000313" key="14">
    <source>
        <dbReference type="Proteomes" id="UP000008141"/>
    </source>
</evidence>
<dbReference type="Gene3D" id="1.20.1560.10">
    <property type="entry name" value="ABC transporter type 1, transmembrane domain"/>
    <property type="match status" value="3"/>
</dbReference>
<dbReference type="PANTHER" id="PTHR24223:SF453">
    <property type="entry name" value="ABC TRANSPORTER"/>
    <property type="match status" value="1"/>
</dbReference>
<evidence type="ECO:0000256" key="2">
    <source>
        <dbReference type="ARBA" id="ARBA00009726"/>
    </source>
</evidence>
<evidence type="ECO:0000256" key="8">
    <source>
        <dbReference type="ARBA" id="ARBA00023136"/>
    </source>
</evidence>
<keyword evidence="3" id="KW-0813">Transport</keyword>
<dbReference type="GO" id="GO:0016887">
    <property type="term" value="F:ATP hydrolysis activity"/>
    <property type="evidence" value="ECO:0007669"/>
    <property type="project" value="InterPro"/>
</dbReference>
<dbReference type="KEGG" id="cvr:CHLNCDRAFT_143584"/>
<feature type="region of interest" description="Disordered" evidence="9">
    <location>
        <begin position="829"/>
        <end position="909"/>
    </location>
</feature>
<feature type="transmembrane region" description="Helical" evidence="10">
    <location>
        <begin position="922"/>
        <end position="941"/>
    </location>
</feature>
<dbReference type="Pfam" id="PF00664">
    <property type="entry name" value="ABC_membrane"/>
    <property type="match status" value="4"/>
</dbReference>
<dbReference type="Pfam" id="PF00005">
    <property type="entry name" value="ABC_tran"/>
    <property type="match status" value="2"/>
</dbReference>
<feature type="transmembrane region" description="Helical" evidence="10">
    <location>
        <begin position="418"/>
        <end position="441"/>
    </location>
</feature>
<dbReference type="SUPFAM" id="SSF52540">
    <property type="entry name" value="P-loop containing nucleoside triphosphate hydrolases"/>
    <property type="match status" value="2"/>
</dbReference>
<evidence type="ECO:0000256" key="10">
    <source>
        <dbReference type="SAM" id="Phobius"/>
    </source>
</evidence>
<dbReference type="InterPro" id="IPR044746">
    <property type="entry name" value="ABCC_6TM_D1"/>
</dbReference>
<dbReference type="PROSITE" id="PS00211">
    <property type="entry name" value="ABC_TRANSPORTER_1"/>
    <property type="match status" value="1"/>
</dbReference>
<dbReference type="RefSeq" id="XP_005849084.1">
    <property type="nucleotide sequence ID" value="XM_005849022.1"/>
</dbReference>
<feature type="region of interest" description="Disordered" evidence="9">
    <location>
        <begin position="73"/>
        <end position="92"/>
    </location>
</feature>
<dbReference type="PANTHER" id="PTHR24223">
    <property type="entry name" value="ATP-BINDING CASSETTE SUB-FAMILY C"/>
    <property type="match status" value="1"/>
</dbReference>
<evidence type="ECO:0000256" key="9">
    <source>
        <dbReference type="SAM" id="MobiDB-lite"/>
    </source>
</evidence>
<feature type="transmembrane region" description="Helical" evidence="10">
    <location>
        <begin position="1119"/>
        <end position="1138"/>
    </location>
</feature>
<evidence type="ECO:0000259" key="12">
    <source>
        <dbReference type="PROSITE" id="PS50929"/>
    </source>
</evidence>
<evidence type="ECO:0000256" key="7">
    <source>
        <dbReference type="ARBA" id="ARBA00022989"/>
    </source>
</evidence>
<feature type="transmembrane region" description="Helical" evidence="10">
    <location>
        <begin position="170"/>
        <end position="191"/>
    </location>
</feature>
<keyword evidence="5" id="KW-0547">Nucleotide-binding</keyword>
<keyword evidence="7 10" id="KW-1133">Transmembrane helix</keyword>